<feature type="domain" description="PvuRts1 I-like SET and RING associated" evidence="1">
    <location>
        <begin position="22"/>
        <end position="159"/>
    </location>
</feature>
<evidence type="ECO:0000313" key="2">
    <source>
        <dbReference type="EMBL" id="MFC6361820.1"/>
    </source>
</evidence>
<protein>
    <recommendedName>
        <fullName evidence="1">PvuRts1 I-like SET and RING associated domain-containing protein</fullName>
    </recommendedName>
</protein>
<comment type="caution">
    <text evidence="2">The sequence shown here is derived from an EMBL/GenBank/DDBJ whole genome shotgun (WGS) entry which is preliminary data.</text>
</comment>
<dbReference type="Proteomes" id="UP001596215">
    <property type="component" value="Unassembled WGS sequence"/>
</dbReference>
<dbReference type="Pfam" id="PF18491">
    <property type="entry name" value="SRA"/>
    <property type="match status" value="1"/>
</dbReference>
<dbReference type="RefSeq" id="WP_212706645.1">
    <property type="nucleotide sequence ID" value="NZ_BAAAFW010000037.1"/>
</dbReference>
<dbReference type="EMBL" id="JBHSUC010000006">
    <property type="protein sequence ID" value="MFC6361820.1"/>
    <property type="molecule type" value="Genomic_DNA"/>
</dbReference>
<dbReference type="InterPro" id="IPR040674">
    <property type="entry name" value="PvuRts1I-like_SRA"/>
</dbReference>
<sequence>MVSRDKLNAGTDSDRYTATPHIKAGYIDISTNAVFRTHKDALNCFGYQKGHYQRAAWKIPDEICDVIELPYNSSVWFPTLDDNAAWDNSLSDDGLLIIEKKKEADDFRKNDWEYRIVMAKSKDEYNRTLYRFIGIFEVVPGYSVGNEQRFRRVSTTVKTYR</sequence>
<evidence type="ECO:0000259" key="1">
    <source>
        <dbReference type="Pfam" id="PF18491"/>
    </source>
</evidence>
<name>A0ABW1VMK1_9GAMM</name>
<accession>A0ABW1VMK1</accession>
<reference evidence="3" key="1">
    <citation type="journal article" date="2019" name="Int. J. Syst. Evol. Microbiol.">
        <title>The Global Catalogue of Microorganisms (GCM) 10K type strain sequencing project: providing services to taxonomists for standard genome sequencing and annotation.</title>
        <authorList>
            <consortium name="The Broad Institute Genomics Platform"/>
            <consortium name="The Broad Institute Genome Sequencing Center for Infectious Disease"/>
            <person name="Wu L."/>
            <person name="Ma J."/>
        </authorList>
    </citation>
    <scope>NUCLEOTIDE SEQUENCE [LARGE SCALE GENOMIC DNA]</scope>
    <source>
        <strain evidence="3">CGMCC 4.1530</strain>
    </source>
</reference>
<proteinExistence type="predicted"/>
<evidence type="ECO:0000313" key="3">
    <source>
        <dbReference type="Proteomes" id="UP001596215"/>
    </source>
</evidence>
<organism evidence="2 3">
    <name type="scientific">Tatumella punctata</name>
    <dbReference type="NCBI Taxonomy" id="399969"/>
    <lineage>
        <taxon>Bacteria</taxon>
        <taxon>Pseudomonadati</taxon>
        <taxon>Pseudomonadota</taxon>
        <taxon>Gammaproteobacteria</taxon>
        <taxon>Enterobacterales</taxon>
        <taxon>Erwiniaceae</taxon>
        <taxon>Tatumella</taxon>
    </lineage>
</organism>
<gene>
    <name evidence="2" type="ORF">ACFP73_06880</name>
</gene>
<keyword evidence="3" id="KW-1185">Reference proteome</keyword>